<dbReference type="EMBL" id="CAJVPW010047050">
    <property type="protein sequence ID" value="CAG8758703.1"/>
    <property type="molecule type" value="Genomic_DNA"/>
</dbReference>
<organism evidence="1 2">
    <name type="scientific">Cetraspora pellucida</name>
    <dbReference type="NCBI Taxonomy" id="1433469"/>
    <lineage>
        <taxon>Eukaryota</taxon>
        <taxon>Fungi</taxon>
        <taxon>Fungi incertae sedis</taxon>
        <taxon>Mucoromycota</taxon>
        <taxon>Glomeromycotina</taxon>
        <taxon>Glomeromycetes</taxon>
        <taxon>Diversisporales</taxon>
        <taxon>Gigasporaceae</taxon>
        <taxon>Cetraspora</taxon>
    </lineage>
</organism>
<evidence type="ECO:0000313" key="2">
    <source>
        <dbReference type="Proteomes" id="UP000789366"/>
    </source>
</evidence>
<sequence>DYHAISATSIPIEWIFSKEADLIDVKRRYLGTDTIRSRICLNSW</sequence>
<dbReference type="Proteomes" id="UP000789366">
    <property type="component" value="Unassembled WGS sequence"/>
</dbReference>
<proteinExistence type="predicted"/>
<evidence type="ECO:0000313" key="1">
    <source>
        <dbReference type="EMBL" id="CAG8758703.1"/>
    </source>
</evidence>
<name>A0ACA9QML4_9GLOM</name>
<accession>A0ACA9QML4</accession>
<reference evidence="1" key="1">
    <citation type="submission" date="2021-06" db="EMBL/GenBank/DDBJ databases">
        <authorList>
            <person name="Kallberg Y."/>
            <person name="Tangrot J."/>
            <person name="Rosling A."/>
        </authorList>
    </citation>
    <scope>NUCLEOTIDE SEQUENCE</scope>
    <source>
        <strain evidence="1">28 12/20/2015</strain>
    </source>
</reference>
<feature type="non-terminal residue" evidence="1">
    <location>
        <position position="1"/>
    </location>
</feature>
<protein>
    <submittedName>
        <fullName evidence="1">10417_t:CDS:1</fullName>
    </submittedName>
</protein>
<comment type="caution">
    <text evidence="1">The sequence shown here is derived from an EMBL/GenBank/DDBJ whole genome shotgun (WGS) entry which is preliminary data.</text>
</comment>
<gene>
    <name evidence="1" type="ORF">SPELUC_LOCUS14985</name>
</gene>
<keyword evidence="2" id="KW-1185">Reference proteome</keyword>